<gene>
    <name evidence="2" type="ORF">HETSPECPRED_007962</name>
</gene>
<protein>
    <submittedName>
        <fullName evidence="2">Uncharacterized protein</fullName>
    </submittedName>
</protein>
<proteinExistence type="predicted"/>
<dbReference type="AlphaFoldDB" id="A0A8H3ELD3"/>
<dbReference type="EMBL" id="CAJPDS010000006">
    <property type="protein sequence ID" value="CAF9908007.1"/>
    <property type="molecule type" value="Genomic_DNA"/>
</dbReference>
<reference evidence="2" key="1">
    <citation type="submission" date="2021-03" db="EMBL/GenBank/DDBJ databases">
        <authorList>
            <person name="Tagirdzhanova G."/>
        </authorList>
    </citation>
    <scope>NUCLEOTIDE SEQUENCE</scope>
</reference>
<feature type="compositionally biased region" description="Polar residues" evidence="1">
    <location>
        <begin position="74"/>
        <end position="95"/>
    </location>
</feature>
<dbReference type="OrthoDB" id="10693754at2759"/>
<feature type="compositionally biased region" description="Low complexity" evidence="1">
    <location>
        <begin position="18"/>
        <end position="36"/>
    </location>
</feature>
<name>A0A8H3ELD3_9LECA</name>
<keyword evidence="3" id="KW-1185">Reference proteome</keyword>
<comment type="caution">
    <text evidence="2">The sequence shown here is derived from an EMBL/GenBank/DDBJ whole genome shotgun (WGS) entry which is preliminary data.</text>
</comment>
<evidence type="ECO:0000313" key="3">
    <source>
        <dbReference type="Proteomes" id="UP000664521"/>
    </source>
</evidence>
<organism evidence="2 3">
    <name type="scientific">Heterodermia speciosa</name>
    <dbReference type="NCBI Taxonomy" id="116794"/>
    <lineage>
        <taxon>Eukaryota</taxon>
        <taxon>Fungi</taxon>
        <taxon>Dikarya</taxon>
        <taxon>Ascomycota</taxon>
        <taxon>Pezizomycotina</taxon>
        <taxon>Lecanoromycetes</taxon>
        <taxon>OSLEUM clade</taxon>
        <taxon>Lecanoromycetidae</taxon>
        <taxon>Caliciales</taxon>
        <taxon>Physciaceae</taxon>
        <taxon>Heterodermia</taxon>
    </lineage>
</organism>
<evidence type="ECO:0000313" key="2">
    <source>
        <dbReference type="EMBL" id="CAF9908007.1"/>
    </source>
</evidence>
<evidence type="ECO:0000256" key="1">
    <source>
        <dbReference type="SAM" id="MobiDB-lite"/>
    </source>
</evidence>
<accession>A0A8H3ELD3</accession>
<sequence>MPRTVFPVDSASQVSTNRGSLLGRQNGQQGNLNRNGISGSMLGRASLSENAPHAGAARHNGRAPAPSTLLGRQPGQQQHGLAPSAQQYARGQGMSSMAPIREQSAVGSSLSERNMNQLNQSFRAMNVSPGVKIDINNKNNHQETSQPLDRPLQSDVQLVRHAQFNSQPAFADESVQHKRFIILSWTNIPRRLLGELCKVFQVRSSKVRGWLEEGLVRTDLQKWHNRTFPYDIELLTPQLTSKDIEKWDNFVRGYDDDRELRKAIGAGGWSYPKFERDFSRASSSRGAPRPAWIRGYSFDPRCPLCYIRGRYCGHVPLPCDPSKIMMGV</sequence>
<feature type="region of interest" description="Disordered" evidence="1">
    <location>
        <begin position="1"/>
        <end position="96"/>
    </location>
</feature>
<dbReference type="Proteomes" id="UP000664521">
    <property type="component" value="Unassembled WGS sequence"/>
</dbReference>